<dbReference type="RefSeq" id="WP_254159024.1">
    <property type="nucleotide sequence ID" value="NZ_CP100355.1"/>
</dbReference>
<proteinExistence type="predicted"/>
<organism evidence="2 3">
    <name type="scientific">Natronosalvus rutilus</name>
    <dbReference type="NCBI Taxonomy" id="2953753"/>
    <lineage>
        <taxon>Archaea</taxon>
        <taxon>Methanobacteriati</taxon>
        <taxon>Methanobacteriota</taxon>
        <taxon>Stenosarchaea group</taxon>
        <taxon>Halobacteria</taxon>
        <taxon>Halobacteriales</taxon>
        <taxon>Natrialbaceae</taxon>
        <taxon>Natronosalvus</taxon>
    </lineage>
</organism>
<reference evidence="2" key="1">
    <citation type="submission" date="2022-06" db="EMBL/GenBank/DDBJ databases">
        <title>Diverse halophilic archaea isolated from saline environments.</title>
        <authorList>
            <person name="Cui H.-L."/>
        </authorList>
    </citation>
    <scope>NUCLEOTIDE SEQUENCE</scope>
    <source>
        <strain evidence="2">WLHS1</strain>
    </source>
</reference>
<dbReference type="InterPro" id="IPR036390">
    <property type="entry name" value="WH_DNA-bd_sf"/>
</dbReference>
<feature type="domain" description="DUF7344" evidence="1">
    <location>
        <begin position="127"/>
        <end position="189"/>
    </location>
</feature>
<dbReference type="GeneID" id="73289098"/>
<evidence type="ECO:0000313" key="3">
    <source>
        <dbReference type="Proteomes" id="UP001056855"/>
    </source>
</evidence>
<dbReference type="EMBL" id="CP100355">
    <property type="protein sequence ID" value="UTF54376.1"/>
    <property type="molecule type" value="Genomic_DNA"/>
</dbReference>
<evidence type="ECO:0000259" key="1">
    <source>
        <dbReference type="Pfam" id="PF24035"/>
    </source>
</evidence>
<keyword evidence="3" id="KW-1185">Reference proteome</keyword>
<gene>
    <name evidence="2" type="ORF">NGM29_03590</name>
</gene>
<dbReference type="Pfam" id="PF24035">
    <property type="entry name" value="DUF7344"/>
    <property type="match status" value="2"/>
</dbReference>
<dbReference type="Proteomes" id="UP001056855">
    <property type="component" value="Chromosome"/>
</dbReference>
<dbReference type="KEGG" id="sawl:NGM29_03590"/>
<dbReference type="SUPFAM" id="SSF46785">
    <property type="entry name" value="Winged helix' DNA-binding domain"/>
    <property type="match status" value="1"/>
</dbReference>
<accession>A0A9E7NBH3</accession>
<dbReference type="AlphaFoldDB" id="A0A9E7NBH3"/>
<evidence type="ECO:0000313" key="2">
    <source>
        <dbReference type="EMBL" id="UTF54376.1"/>
    </source>
</evidence>
<dbReference type="Gene3D" id="1.10.10.10">
    <property type="entry name" value="Winged helix-like DNA-binding domain superfamily/Winged helix DNA-binding domain"/>
    <property type="match status" value="2"/>
</dbReference>
<dbReference type="InterPro" id="IPR036388">
    <property type="entry name" value="WH-like_DNA-bd_sf"/>
</dbReference>
<name>A0A9E7NBH3_9EURY</name>
<sequence length="223" mass="24032">MSQTDSAARNLSIDSTFNAITSRRRRRILAFVGERREGGIDSVTLNELARELAAEELGKPAVSVTTNEFEERRTALVHVELPLLEDAGLLAWDREAGAVSLPDDLVLDGATIRKTTERNDTNWDAVFEALANERRRTALAVLDDASEPLSVAVLASEVAAEVGASEADVRTTLTHQHLPALEAAGLVTVGEKGVMYADDHLEDGIVDTDFATRSRPLVAGTSL</sequence>
<dbReference type="InterPro" id="IPR055768">
    <property type="entry name" value="DUF7344"/>
</dbReference>
<protein>
    <recommendedName>
        <fullName evidence="1">DUF7344 domain-containing protein</fullName>
    </recommendedName>
</protein>
<feature type="domain" description="DUF7344" evidence="1">
    <location>
        <begin position="17"/>
        <end position="99"/>
    </location>
</feature>